<dbReference type="OrthoDB" id="27092at2"/>
<name>A0A495JE09_9ACTN</name>
<dbReference type="AlphaFoldDB" id="A0A495JE09"/>
<proteinExistence type="predicted"/>
<comment type="caution">
    <text evidence="2">The sequence shown here is derived from an EMBL/GenBank/DDBJ whole genome shotgun (WGS) entry which is preliminary data.</text>
</comment>
<dbReference type="Gene3D" id="3.40.50.1820">
    <property type="entry name" value="alpha/beta hydrolase"/>
    <property type="match status" value="1"/>
</dbReference>
<keyword evidence="3" id="KW-1185">Reference proteome</keyword>
<dbReference type="RefSeq" id="WP_121155848.1">
    <property type="nucleotide sequence ID" value="NZ_RBKT01000001.1"/>
</dbReference>
<sequence length="271" mass="28629">MSLVAEAHGSGLPMLCLPGFSLARSAMVAAMEPAVTASSALRRIYLDLPGTGQSPGGPADSDGVVDWVGDFVDREIGSEPFLIAGWSYGGYLAAALARRRPEQVAGLLLICHGTRILRTDRDVPTAPVVPEDAEWLADVPPDLRAHLSVALGNRTLEAAGRVATVLVAAGTGDEEYLERLRENGYQLSDEGSTMVYPGPTSIIAGRHDYIAGYADQFRALASYPSGSYAALAEAGHYLPFEQPEAFRGLTLDWLARCTAALGVAPLDYPAG</sequence>
<gene>
    <name evidence="2" type="ORF">BDK92_1514</name>
</gene>
<dbReference type="Proteomes" id="UP000277671">
    <property type="component" value="Unassembled WGS sequence"/>
</dbReference>
<dbReference type="SUPFAM" id="SSF53474">
    <property type="entry name" value="alpha/beta-Hydrolases"/>
    <property type="match status" value="1"/>
</dbReference>
<dbReference type="GO" id="GO:0003824">
    <property type="term" value="F:catalytic activity"/>
    <property type="evidence" value="ECO:0007669"/>
    <property type="project" value="UniProtKB-ARBA"/>
</dbReference>
<dbReference type="PRINTS" id="PR00111">
    <property type="entry name" value="ABHYDROLASE"/>
</dbReference>
<dbReference type="PANTHER" id="PTHR43798">
    <property type="entry name" value="MONOACYLGLYCEROL LIPASE"/>
    <property type="match status" value="1"/>
</dbReference>
<dbReference type="InterPro" id="IPR029058">
    <property type="entry name" value="AB_hydrolase_fold"/>
</dbReference>
<dbReference type="InterPro" id="IPR050266">
    <property type="entry name" value="AB_hydrolase_sf"/>
</dbReference>
<dbReference type="InterPro" id="IPR000073">
    <property type="entry name" value="AB_hydrolase_1"/>
</dbReference>
<evidence type="ECO:0000259" key="1">
    <source>
        <dbReference type="Pfam" id="PF12697"/>
    </source>
</evidence>
<dbReference type="PANTHER" id="PTHR43798:SF6">
    <property type="entry name" value="HYDROLASE, PUTATIVE (AFU_ORTHOLOGUE AFUA_4G13070)-RELATED"/>
    <property type="match status" value="1"/>
</dbReference>
<accession>A0A495JE09</accession>
<dbReference type="EMBL" id="RBKT01000001">
    <property type="protein sequence ID" value="RKR87240.1"/>
    <property type="molecule type" value="Genomic_DNA"/>
</dbReference>
<feature type="domain" description="AB hydrolase-1" evidence="1">
    <location>
        <begin position="15"/>
        <end position="246"/>
    </location>
</feature>
<evidence type="ECO:0000313" key="3">
    <source>
        <dbReference type="Proteomes" id="UP000277671"/>
    </source>
</evidence>
<reference evidence="2 3" key="1">
    <citation type="submission" date="2018-10" db="EMBL/GenBank/DDBJ databases">
        <title>Sequencing the genomes of 1000 actinobacteria strains.</title>
        <authorList>
            <person name="Klenk H.-P."/>
        </authorList>
    </citation>
    <scope>NUCLEOTIDE SEQUENCE [LARGE SCALE GENOMIC DNA]</scope>
    <source>
        <strain evidence="2 3">DSM 45175</strain>
    </source>
</reference>
<evidence type="ECO:0000313" key="2">
    <source>
        <dbReference type="EMBL" id="RKR87240.1"/>
    </source>
</evidence>
<protein>
    <submittedName>
        <fullName evidence="2">Pimeloyl-ACP methyl ester carboxylesterase</fullName>
    </submittedName>
</protein>
<dbReference type="Pfam" id="PF12697">
    <property type="entry name" value="Abhydrolase_6"/>
    <property type="match status" value="1"/>
</dbReference>
<organism evidence="2 3">
    <name type="scientific">Micromonospora pisi</name>
    <dbReference type="NCBI Taxonomy" id="589240"/>
    <lineage>
        <taxon>Bacteria</taxon>
        <taxon>Bacillati</taxon>
        <taxon>Actinomycetota</taxon>
        <taxon>Actinomycetes</taxon>
        <taxon>Micromonosporales</taxon>
        <taxon>Micromonosporaceae</taxon>
        <taxon>Micromonospora</taxon>
    </lineage>
</organism>